<dbReference type="AlphaFoldDB" id="A0A165CSS3"/>
<sequence>MRNWHLRSGCSSTPALNQHSCRPPSLSPSTTSASGLASGPSRPNTWKMRQTMPEYKSLPYKTTFLSYPDVSHTGVQRPSTRRSSHTTSTRNTRASSHQAPAHFNCWFHQNDQTHVGELCCMSSPQALDGHEAEDFLRPRAEWYNQPLERTASVQISHGG</sequence>
<evidence type="ECO:0000313" key="2">
    <source>
        <dbReference type="EMBL" id="KZV83043.1"/>
    </source>
</evidence>
<proteinExistence type="predicted"/>
<keyword evidence="3" id="KW-1185">Reference proteome</keyword>
<feature type="compositionally biased region" description="Low complexity" evidence="1">
    <location>
        <begin position="23"/>
        <end position="41"/>
    </location>
</feature>
<feature type="region of interest" description="Disordered" evidence="1">
    <location>
        <begin position="1"/>
        <end position="47"/>
    </location>
</feature>
<protein>
    <submittedName>
        <fullName evidence="2">Uncharacterized protein</fullName>
    </submittedName>
</protein>
<dbReference type="EMBL" id="KV426292">
    <property type="protein sequence ID" value="KZV83043.1"/>
    <property type="molecule type" value="Genomic_DNA"/>
</dbReference>
<feature type="compositionally biased region" description="Low complexity" evidence="1">
    <location>
        <begin position="85"/>
        <end position="95"/>
    </location>
</feature>
<feature type="compositionally biased region" description="Polar residues" evidence="1">
    <location>
        <begin position="9"/>
        <end position="20"/>
    </location>
</feature>
<dbReference type="Gene3D" id="3.40.30.10">
    <property type="entry name" value="Glutaredoxin"/>
    <property type="match status" value="1"/>
</dbReference>
<dbReference type="OrthoDB" id="4951845at2759"/>
<evidence type="ECO:0000313" key="3">
    <source>
        <dbReference type="Proteomes" id="UP000077266"/>
    </source>
</evidence>
<gene>
    <name evidence="2" type="ORF">EXIGLDRAFT_777980</name>
</gene>
<accession>A0A165CSS3</accession>
<dbReference type="Proteomes" id="UP000077266">
    <property type="component" value="Unassembled WGS sequence"/>
</dbReference>
<evidence type="ECO:0000256" key="1">
    <source>
        <dbReference type="SAM" id="MobiDB-lite"/>
    </source>
</evidence>
<reference evidence="2 3" key="1">
    <citation type="journal article" date="2016" name="Mol. Biol. Evol.">
        <title>Comparative Genomics of Early-Diverging Mushroom-Forming Fungi Provides Insights into the Origins of Lignocellulose Decay Capabilities.</title>
        <authorList>
            <person name="Nagy L.G."/>
            <person name="Riley R."/>
            <person name="Tritt A."/>
            <person name="Adam C."/>
            <person name="Daum C."/>
            <person name="Floudas D."/>
            <person name="Sun H."/>
            <person name="Yadav J.S."/>
            <person name="Pangilinan J."/>
            <person name="Larsson K.H."/>
            <person name="Matsuura K."/>
            <person name="Barry K."/>
            <person name="Labutti K."/>
            <person name="Kuo R."/>
            <person name="Ohm R.A."/>
            <person name="Bhattacharya S.S."/>
            <person name="Shirouzu T."/>
            <person name="Yoshinaga Y."/>
            <person name="Martin F.M."/>
            <person name="Grigoriev I.V."/>
            <person name="Hibbett D.S."/>
        </authorList>
    </citation>
    <scope>NUCLEOTIDE SEQUENCE [LARGE SCALE GENOMIC DNA]</scope>
    <source>
        <strain evidence="2 3">HHB12029</strain>
    </source>
</reference>
<organism evidence="2 3">
    <name type="scientific">Exidia glandulosa HHB12029</name>
    <dbReference type="NCBI Taxonomy" id="1314781"/>
    <lineage>
        <taxon>Eukaryota</taxon>
        <taxon>Fungi</taxon>
        <taxon>Dikarya</taxon>
        <taxon>Basidiomycota</taxon>
        <taxon>Agaricomycotina</taxon>
        <taxon>Agaricomycetes</taxon>
        <taxon>Auriculariales</taxon>
        <taxon>Exidiaceae</taxon>
        <taxon>Exidia</taxon>
    </lineage>
</organism>
<feature type="region of interest" description="Disordered" evidence="1">
    <location>
        <begin position="69"/>
        <end position="95"/>
    </location>
</feature>
<dbReference type="InParanoid" id="A0A165CSS3"/>
<name>A0A165CSS3_EXIGL</name>